<evidence type="ECO:0000313" key="2">
    <source>
        <dbReference type="Proteomes" id="UP000694580"/>
    </source>
</evidence>
<accession>A0AAY4CGG6</accession>
<dbReference type="PANTHER" id="PTHR34488:SF1">
    <property type="entry name" value="SI:CH211-245H14.1-RELATED"/>
    <property type="match status" value="1"/>
</dbReference>
<dbReference type="Proteomes" id="UP000694580">
    <property type="component" value="Chromosome 14"/>
</dbReference>
<reference evidence="1" key="2">
    <citation type="submission" date="2025-08" db="UniProtKB">
        <authorList>
            <consortium name="Ensembl"/>
        </authorList>
    </citation>
    <scope>IDENTIFICATION</scope>
</reference>
<sequence>MTRCVQTFGLYSESSTLEESNFILAFCPLVSRIGTDIDAALGKIPESKPVILVLMHHTFDPDYVVPDSRRFVEGRDIYLVDCLFYEDQGLLECSRNHVAHQNILQKIQVWLFSS</sequence>
<reference evidence="1 2" key="1">
    <citation type="submission" date="2020-06" db="EMBL/GenBank/DDBJ databases">
        <authorList>
            <consortium name="Wellcome Sanger Institute Data Sharing"/>
        </authorList>
    </citation>
    <scope>NUCLEOTIDE SEQUENCE [LARGE SCALE GENOMIC DNA]</scope>
</reference>
<protein>
    <submittedName>
        <fullName evidence="1">Uncharacterized protein</fullName>
    </submittedName>
</protein>
<organism evidence="1 2">
    <name type="scientific">Denticeps clupeoides</name>
    <name type="common">denticle herring</name>
    <dbReference type="NCBI Taxonomy" id="299321"/>
    <lineage>
        <taxon>Eukaryota</taxon>
        <taxon>Metazoa</taxon>
        <taxon>Chordata</taxon>
        <taxon>Craniata</taxon>
        <taxon>Vertebrata</taxon>
        <taxon>Euteleostomi</taxon>
        <taxon>Actinopterygii</taxon>
        <taxon>Neopterygii</taxon>
        <taxon>Teleostei</taxon>
        <taxon>Clupei</taxon>
        <taxon>Clupeiformes</taxon>
        <taxon>Denticipitoidei</taxon>
        <taxon>Denticipitidae</taxon>
        <taxon>Denticeps</taxon>
    </lineage>
</organism>
<dbReference type="Ensembl" id="ENSDCDT00010039966.1">
    <property type="protein sequence ID" value="ENSDCDP00010032207.1"/>
    <property type="gene ID" value="ENSDCDG00010020633.1"/>
</dbReference>
<dbReference type="AlphaFoldDB" id="A0AAY4CGG6"/>
<keyword evidence="2" id="KW-1185">Reference proteome</keyword>
<name>A0AAY4CGG6_9TELE</name>
<reference evidence="1" key="3">
    <citation type="submission" date="2025-09" db="UniProtKB">
        <authorList>
            <consortium name="Ensembl"/>
        </authorList>
    </citation>
    <scope>IDENTIFICATION</scope>
</reference>
<dbReference type="GeneTree" id="ENSGT00940000164220"/>
<proteinExistence type="predicted"/>
<evidence type="ECO:0000313" key="1">
    <source>
        <dbReference type="Ensembl" id="ENSDCDP00010032207.1"/>
    </source>
</evidence>
<dbReference type="PANTHER" id="PTHR34488">
    <property type="entry name" value="SI:CH211-245H14.1-RELATED"/>
    <property type="match status" value="1"/>
</dbReference>